<dbReference type="Proteomes" id="UP000323865">
    <property type="component" value="Chromosome"/>
</dbReference>
<proteinExistence type="predicted"/>
<evidence type="ECO:0000313" key="2">
    <source>
        <dbReference type="Proteomes" id="UP000323865"/>
    </source>
</evidence>
<sequence>MNAKLIALRTAQHRRAYTHQHFARPQNTGMTWYNWLDRISHDDNPTTIARRIKTPASTVTRWRDGSTPSPTQAAAVARAYGRPVLEAFVAAGFLTEQEARVRPTKPSDLTAHELLDELRVRINRLEMSHSLETVTAPRPEHFDLAAMSGMSEGERLRNAMNAEQETPESFYDGGEPA</sequence>
<organism evidence="1 2">
    <name type="scientific">Dermabacter vaginalis</name>
    <dbReference type="NCBI Taxonomy" id="1630135"/>
    <lineage>
        <taxon>Bacteria</taxon>
        <taxon>Bacillati</taxon>
        <taxon>Actinomycetota</taxon>
        <taxon>Actinomycetes</taxon>
        <taxon>Micrococcales</taxon>
        <taxon>Dermabacteraceae</taxon>
        <taxon>Dermabacter</taxon>
    </lineage>
</organism>
<dbReference type="RefSeq" id="WP_150332997.1">
    <property type="nucleotide sequence ID" value="NZ_CP044108.1"/>
</dbReference>
<accession>A0ABX6A409</accession>
<gene>
    <name evidence="1" type="ORF">FOB48_04425</name>
</gene>
<keyword evidence="2" id="KW-1185">Reference proteome</keyword>
<name>A0ABX6A409_9MICO</name>
<dbReference type="EMBL" id="CP044108">
    <property type="protein sequence ID" value="QEU11609.1"/>
    <property type="molecule type" value="Genomic_DNA"/>
</dbReference>
<reference evidence="1 2" key="1">
    <citation type="submission" date="2019-09" db="EMBL/GenBank/DDBJ databases">
        <title>FDA dAtabase for Regulatory Grade micrObial Sequences (FDA-ARGOS): Supporting development and validation of Infectious Disease Dx tests.</title>
        <authorList>
            <person name="Sciortino C."/>
            <person name="Tallon L."/>
            <person name="Sadzewicz L."/>
            <person name="Vavikolanu K."/>
            <person name="Mehta A."/>
            <person name="Aluvathingal J."/>
            <person name="Nadendla S."/>
            <person name="Nandy P."/>
            <person name="Geyer C."/>
            <person name="Yan Y."/>
            <person name="Sichtig H."/>
        </authorList>
    </citation>
    <scope>NUCLEOTIDE SEQUENCE [LARGE SCALE GENOMIC DNA]</scope>
    <source>
        <strain evidence="1 2">FDAARGOS_640</strain>
    </source>
</reference>
<evidence type="ECO:0000313" key="1">
    <source>
        <dbReference type="EMBL" id="QEU11609.1"/>
    </source>
</evidence>
<protein>
    <recommendedName>
        <fullName evidence="3">XRE family transcriptional regulator</fullName>
    </recommendedName>
</protein>
<evidence type="ECO:0008006" key="3">
    <source>
        <dbReference type="Google" id="ProtNLM"/>
    </source>
</evidence>